<evidence type="ECO:0000313" key="3">
    <source>
        <dbReference type="Proteomes" id="UP001281761"/>
    </source>
</evidence>
<keyword evidence="1" id="KW-0472">Membrane</keyword>
<sequence length="270" mass="31407">MKAPPLRRKYYAQPNFTLVVKNRQKYITLSVLFILFVMSIFVLQYSVSHRIIALLLVSIFLIIGLTLQFFLSVIMFVEVTLTFDSQRDLFSCHQKPHLFFRAFGSRSESFGGYLHNVIGIRPTPPLSDFELFRNSFDFQGNYTHNHRSFCNHFRKTMFVILRRNLRPVVIEEYFPVNKIHEMQDYIYQHYAWSVQNRKIQRSHVPKGFYKFQGSSSVGVNLAEVESAHSILNDFVDDDPSNENSDIINNGDDATEISPDDSCPLLSFDVP</sequence>
<feature type="transmembrane region" description="Helical" evidence="1">
    <location>
        <begin position="26"/>
        <end position="45"/>
    </location>
</feature>
<accession>A0ABQ9X7B4</accession>
<organism evidence="2 3">
    <name type="scientific">Blattamonas nauphoetae</name>
    <dbReference type="NCBI Taxonomy" id="2049346"/>
    <lineage>
        <taxon>Eukaryota</taxon>
        <taxon>Metamonada</taxon>
        <taxon>Preaxostyla</taxon>
        <taxon>Oxymonadida</taxon>
        <taxon>Blattamonas</taxon>
    </lineage>
</organism>
<reference evidence="2 3" key="1">
    <citation type="journal article" date="2022" name="bioRxiv">
        <title>Genomics of Preaxostyla Flagellates Illuminates Evolutionary Transitions and the Path Towards Mitochondrial Loss.</title>
        <authorList>
            <person name="Novak L.V.F."/>
            <person name="Treitli S.C."/>
            <person name="Pyrih J."/>
            <person name="Halakuc P."/>
            <person name="Pipaliya S.V."/>
            <person name="Vacek V."/>
            <person name="Brzon O."/>
            <person name="Soukal P."/>
            <person name="Eme L."/>
            <person name="Dacks J.B."/>
            <person name="Karnkowska A."/>
            <person name="Elias M."/>
            <person name="Hampl V."/>
        </authorList>
    </citation>
    <scope>NUCLEOTIDE SEQUENCE [LARGE SCALE GENOMIC DNA]</scope>
    <source>
        <strain evidence="2">NAU3</strain>
        <tissue evidence="2">Gut</tissue>
    </source>
</reference>
<protein>
    <recommendedName>
        <fullName evidence="4">Transmembrane protein</fullName>
    </recommendedName>
</protein>
<evidence type="ECO:0000256" key="1">
    <source>
        <dbReference type="SAM" id="Phobius"/>
    </source>
</evidence>
<proteinExistence type="predicted"/>
<keyword evidence="1" id="KW-0812">Transmembrane</keyword>
<evidence type="ECO:0008006" key="4">
    <source>
        <dbReference type="Google" id="ProtNLM"/>
    </source>
</evidence>
<evidence type="ECO:0000313" key="2">
    <source>
        <dbReference type="EMBL" id="KAK2947693.1"/>
    </source>
</evidence>
<keyword evidence="1" id="KW-1133">Transmembrane helix</keyword>
<dbReference type="EMBL" id="JARBJD010000193">
    <property type="protein sequence ID" value="KAK2947693.1"/>
    <property type="molecule type" value="Genomic_DNA"/>
</dbReference>
<dbReference type="Proteomes" id="UP001281761">
    <property type="component" value="Unassembled WGS sequence"/>
</dbReference>
<comment type="caution">
    <text evidence="2">The sequence shown here is derived from an EMBL/GenBank/DDBJ whole genome shotgun (WGS) entry which is preliminary data.</text>
</comment>
<name>A0ABQ9X7B4_9EUKA</name>
<keyword evidence="3" id="KW-1185">Reference proteome</keyword>
<gene>
    <name evidence="2" type="ORF">BLNAU_17363</name>
</gene>
<feature type="transmembrane region" description="Helical" evidence="1">
    <location>
        <begin position="51"/>
        <end position="77"/>
    </location>
</feature>